<evidence type="ECO:0000313" key="2">
    <source>
        <dbReference type="EMBL" id="KAK3955168.1"/>
    </source>
</evidence>
<accession>A0AAN6P1T1</accession>
<keyword evidence="3" id="KW-1185">Reference proteome</keyword>
<reference evidence="2" key="2">
    <citation type="submission" date="2023-06" db="EMBL/GenBank/DDBJ databases">
        <authorList>
            <consortium name="Lawrence Berkeley National Laboratory"/>
            <person name="Mondo S.J."/>
            <person name="Hensen N."/>
            <person name="Bonometti L."/>
            <person name="Westerberg I."/>
            <person name="Brannstrom I.O."/>
            <person name="Guillou S."/>
            <person name="Cros-Aarteil S."/>
            <person name="Calhoun S."/>
            <person name="Haridas S."/>
            <person name="Kuo A."/>
            <person name="Pangilinan J."/>
            <person name="Riley R."/>
            <person name="Labutti K."/>
            <person name="Andreopoulos B."/>
            <person name="Lipzen A."/>
            <person name="Chen C."/>
            <person name="Yanf M."/>
            <person name="Daum C."/>
            <person name="Ng V."/>
            <person name="Clum A."/>
            <person name="Steindorff A."/>
            <person name="Ohm R."/>
            <person name="Martin F."/>
            <person name="Silar P."/>
            <person name="Natvig D."/>
            <person name="Lalanne C."/>
            <person name="Gautier V."/>
            <person name="Ament-Velasquez S.L."/>
            <person name="Kruys A."/>
            <person name="Hutchinson M.I."/>
            <person name="Powell A.J."/>
            <person name="Barry K."/>
            <person name="Miller A.N."/>
            <person name="Grigoriev I.V."/>
            <person name="Debuchy R."/>
            <person name="Gladieux P."/>
            <person name="Thoren M.H."/>
            <person name="Johannesson H."/>
        </authorList>
    </citation>
    <scope>NUCLEOTIDE SEQUENCE</scope>
    <source>
        <strain evidence="2">CBS 626.80</strain>
    </source>
</reference>
<name>A0AAN6P1T1_9PEZI</name>
<feature type="non-terminal residue" evidence="2">
    <location>
        <position position="53"/>
    </location>
</feature>
<feature type="non-terminal residue" evidence="2">
    <location>
        <position position="1"/>
    </location>
</feature>
<reference evidence="2" key="1">
    <citation type="journal article" date="2023" name="Mol. Phylogenet. Evol.">
        <title>Genome-scale phylogeny and comparative genomics of the fungal order Sordariales.</title>
        <authorList>
            <person name="Hensen N."/>
            <person name="Bonometti L."/>
            <person name="Westerberg I."/>
            <person name="Brannstrom I.O."/>
            <person name="Guillou S."/>
            <person name="Cros-Aarteil S."/>
            <person name="Calhoun S."/>
            <person name="Haridas S."/>
            <person name="Kuo A."/>
            <person name="Mondo S."/>
            <person name="Pangilinan J."/>
            <person name="Riley R."/>
            <person name="LaButti K."/>
            <person name="Andreopoulos B."/>
            <person name="Lipzen A."/>
            <person name="Chen C."/>
            <person name="Yan M."/>
            <person name="Daum C."/>
            <person name="Ng V."/>
            <person name="Clum A."/>
            <person name="Steindorff A."/>
            <person name="Ohm R.A."/>
            <person name="Martin F."/>
            <person name="Silar P."/>
            <person name="Natvig D.O."/>
            <person name="Lalanne C."/>
            <person name="Gautier V."/>
            <person name="Ament-Velasquez S.L."/>
            <person name="Kruys A."/>
            <person name="Hutchinson M.I."/>
            <person name="Powell A.J."/>
            <person name="Barry K."/>
            <person name="Miller A.N."/>
            <person name="Grigoriev I.V."/>
            <person name="Debuchy R."/>
            <person name="Gladieux P."/>
            <person name="Hiltunen Thoren M."/>
            <person name="Johannesson H."/>
        </authorList>
    </citation>
    <scope>NUCLEOTIDE SEQUENCE</scope>
    <source>
        <strain evidence="2">CBS 626.80</strain>
    </source>
</reference>
<sequence>YVALSHCWGPPEKRPLSTMKANLKNHKREIPFTSVPSTFQDATMVCALLGVSY</sequence>
<feature type="domain" description="Heterokaryon incompatibility" evidence="1">
    <location>
        <begin position="1"/>
        <end position="53"/>
    </location>
</feature>
<proteinExistence type="predicted"/>
<gene>
    <name evidence="2" type="ORF">QBC32DRAFT_196235</name>
</gene>
<evidence type="ECO:0000313" key="3">
    <source>
        <dbReference type="Proteomes" id="UP001303222"/>
    </source>
</evidence>
<comment type="caution">
    <text evidence="2">The sequence shown here is derived from an EMBL/GenBank/DDBJ whole genome shotgun (WGS) entry which is preliminary data.</text>
</comment>
<dbReference type="AlphaFoldDB" id="A0AAN6P1T1"/>
<dbReference type="InterPro" id="IPR010730">
    <property type="entry name" value="HET"/>
</dbReference>
<dbReference type="EMBL" id="MU859079">
    <property type="protein sequence ID" value="KAK3955168.1"/>
    <property type="molecule type" value="Genomic_DNA"/>
</dbReference>
<protein>
    <recommendedName>
        <fullName evidence="1">Heterokaryon incompatibility domain-containing protein</fullName>
    </recommendedName>
</protein>
<organism evidence="2 3">
    <name type="scientific">Pseudoneurospora amorphoporcata</name>
    <dbReference type="NCBI Taxonomy" id="241081"/>
    <lineage>
        <taxon>Eukaryota</taxon>
        <taxon>Fungi</taxon>
        <taxon>Dikarya</taxon>
        <taxon>Ascomycota</taxon>
        <taxon>Pezizomycotina</taxon>
        <taxon>Sordariomycetes</taxon>
        <taxon>Sordariomycetidae</taxon>
        <taxon>Sordariales</taxon>
        <taxon>Sordariaceae</taxon>
        <taxon>Pseudoneurospora</taxon>
    </lineage>
</organism>
<dbReference type="Pfam" id="PF06985">
    <property type="entry name" value="HET"/>
    <property type="match status" value="1"/>
</dbReference>
<evidence type="ECO:0000259" key="1">
    <source>
        <dbReference type="Pfam" id="PF06985"/>
    </source>
</evidence>
<dbReference type="Proteomes" id="UP001303222">
    <property type="component" value="Unassembled WGS sequence"/>
</dbReference>